<protein>
    <submittedName>
        <fullName evidence="5">Uncharacterized protein</fullName>
    </submittedName>
</protein>
<dbReference type="InterPro" id="IPR001360">
    <property type="entry name" value="Glyco_hydro_1"/>
</dbReference>
<dbReference type="OrthoDB" id="65569at2759"/>
<comment type="caution">
    <text evidence="5">The sequence shown here is derived from an EMBL/GenBank/DDBJ whole genome shotgun (WGS) entry which is preliminary data.</text>
</comment>
<dbReference type="Proteomes" id="UP001148786">
    <property type="component" value="Unassembled WGS sequence"/>
</dbReference>
<evidence type="ECO:0000256" key="2">
    <source>
        <dbReference type="ARBA" id="ARBA00022801"/>
    </source>
</evidence>
<dbReference type="Gene3D" id="3.20.20.80">
    <property type="entry name" value="Glycosidases"/>
    <property type="match status" value="1"/>
</dbReference>
<dbReference type="PRINTS" id="PR00131">
    <property type="entry name" value="GLHYDRLASE1"/>
</dbReference>
<dbReference type="GO" id="GO:0005975">
    <property type="term" value="P:carbohydrate metabolic process"/>
    <property type="evidence" value="ECO:0007669"/>
    <property type="project" value="InterPro"/>
</dbReference>
<dbReference type="SUPFAM" id="SSF51445">
    <property type="entry name" value="(Trans)glycosidases"/>
    <property type="match status" value="1"/>
</dbReference>
<keyword evidence="6" id="KW-1185">Reference proteome</keyword>
<sequence>MRPFFRELQKRWPTNKMVGGAFAEFGFIEPFEQLRTEVFQITEDVTRTNYYMTYVGEVLKAIHEDKLSIKGLIVWAMLDNAEWNSGLTARFGIQHVNYTTLERTFKRSALSLSEFFKAHL</sequence>
<dbReference type="InterPro" id="IPR017853">
    <property type="entry name" value="GH"/>
</dbReference>
<evidence type="ECO:0000256" key="1">
    <source>
        <dbReference type="ARBA" id="ARBA00010838"/>
    </source>
</evidence>
<organism evidence="5 6">
    <name type="scientific">Agrocybe chaxingu</name>
    <dbReference type="NCBI Taxonomy" id="84603"/>
    <lineage>
        <taxon>Eukaryota</taxon>
        <taxon>Fungi</taxon>
        <taxon>Dikarya</taxon>
        <taxon>Basidiomycota</taxon>
        <taxon>Agaricomycotina</taxon>
        <taxon>Agaricomycetes</taxon>
        <taxon>Agaricomycetidae</taxon>
        <taxon>Agaricales</taxon>
        <taxon>Agaricineae</taxon>
        <taxon>Strophariaceae</taxon>
        <taxon>Agrocybe</taxon>
    </lineage>
</organism>
<dbReference type="Pfam" id="PF00232">
    <property type="entry name" value="Glyco_hydro_1"/>
    <property type="match status" value="1"/>
</dbReference>
<dbReference type="GO" id="GO:0008422">
    <property type="term" value="F:beta-glucosidase activity"/>
    <property type="evidence" value="ECO:0007669"/>
    <property type="project" value="TreeGrafter"/>
</dbReference>
<reference evidence="5" key="1">
    <citation type="submission" date="2022-07" db="EMBL/GenBank/DDBJ databases">
        <title>Genome Sequence of Agrocybe chaxingu.</title>
        <authorList>
            <person name="Buettner E."/>
        </authorList>
    </citation>
    <scope>NUCLEOTIDE SEQUENCE</scope>
    <source>
        <strain evidence="5">MP-N11</strain>
    </source>
</reference>
<evidence type="ECO:0000313" key="6">
    <source>
        <dbReference type="Proteomes" id="UP001148786"/>
    </source>
</evidence>
<keyword evidence="3" id="KW-0326">Glycosidase</keyword>
<gene>
    <name evidence="5" type="ORF">NLJ89_g9481</name>
</gene>
<accession>A0A9W8JVR4</accession>
<proteinExistence type="inferred from homology"/>
<evidence type="ECO:0000313" key="5">
    <source>
        <dbReference type="EMBL" id="KAJ3501124.1"/>
    </source>
</evidence>
<dbReference type="EMBL" id="JANKHO010001485">
    <property type="protein sequence ID" value="KAJ3501124.1"/>
    <property type="molecule type" value="Genomic_DNA"/>
</dbReference>
<evidence type="ECO:0000256" key="3">
    <source>
        <dbReference type="ARBA" id="ARBA00023295"/>
    </source>
</evidence>
<comment type="similarity">
    <text evidence="1 4">Belongs to the glycosyl hydrolase 1 family.</text>
</comment>
<dbReference type="AlphaFoldDB" id="A0A9W8JVR4"/>
<name>A0A9W8JVR4_9AGAR</name>
<dbReference type="PANTHER" id="PTHR10353">
    <property type="entry name" value="GLYCOSYL HYDROLASE"/>
    <property type="match status" value="1"/>
</dbReference>
<evidence type="ECO:0000256" key="4">
    <source>
        <dbReference type="RuleBase" id="RU003690"/>
    </source>
</evidence>
<dbReference type="PANTHER" id="PTHR10353:SF36">
    <property type="entry name" value="LP05116P"/>
    <property type="match status" value="1"/>
</dbReference>
<keyword evidence="2" id="KW-0378">Hydrolase</keyword>